<protein>
    <submittedName>
        <fullName evidence="1">Uncharacterized protein</fullName>
    </submittedName>
</protein>
<evidence type="ECO:0000313" key="2">
    <source>
        <dbReference type="Proteomes" id="UP001500067"/>
    </source>
</evidence>
<proteinExistence type="predicted"/>
<evidence type="ECO:0000313" key="1">
    <source>
        <dbReference type="EMBL" id="GAA4465786.1"/>
    </source>
</evidence>
<gene>
    <name evidence="1" type="ORF">GCM10023093_18560</name>
</gene>
<sequence length="63" mass="7356">MTGIFLLSIKMEILCLLYEVKYIFYVDKINVLNGLTNNGKLGICIIEWLMQMVLRMNNDIPNM</sequence>
<comment type="caution">
    <text evidence="1">The sequence shown here is derived from an EMBL/GenBank/DDBJ whole genome shotgun (WGS) entry which is preliminary data.</text>
</comment>
<reference evidence="2" key="1">
    <citation type="journal article" date="2019" name="Int. J. Syst. Evol. Microbiol.">
        <title>The Global Catalogue of Microorganisms (GCM) 10K type strain sequencing project: providing services to taxonomists for standard genome sequencing and annotation.</title>
        <authorList>
            <consortium name="The Broad Institute Genomics Platform"/>
            <consortium name="The Broad Institute Genome Sequencing Center for Infectious Disease"/>
            <person name="Wu L."/>
            <person name="Ma J."/>
        </authorList>
    </citation>
    <scope>NUCLEOTIDE SEQUENCE [LARGE SCALE GENOMIC DNA]</scope>
    <source>
        <strain evidence="2">JCM 32105</strain>
    </source>
</reference>
<keyword evidence="2" id="KW-1185">Reference proteome</keyword>
<dbReference type="Proteomes" id="UP001500067">
    <property type="component" value="Unassembled WGS sequence"/>
</dbReference>
<dbReference type="EMBL" id="BAABFA010000011">
    <property type="protein sequence ID" value="GAA4465786.1"/>
    <property type="molecule type" value="Genomic_DNA"/>
</dbReference>
<accession>A0ABP8NH99</accession>
<organism evidence="1 2">
    <name type="scientific">Nemorincola caseinilytica</name>
    <dbReference type="NCBI Taxonomy" id="2054315"/>
    <lineage>
        <taxon>Bacteria</taxon>
        <taxon>Pseudomonadati</taxon>
        <taxon>Bacteroidota</taxon>
        <taxon>Chitinophagia</taxon>
        <taxon>Chitinophagales</taxon>
        <taxon>Chitinophagaceae</taxon>
        <taxon>Nemorincola</taxon>
    </lineage>
</organism>
<name>A0ABP8NH99_9BACT</name>